<evidence type="ECO:0000256" key="6">
    <source>
        <dbReference type="ARBA" id="ARBA00025581"/>
    </source>
</evidence>
<organism evidence="10 11">
    <name type="scientific">Spizellomyces punctatus (strain DAOM BR117)</name>
    <dbReference type="NCBI Taxonomy" id="645134"/>
    <lineage>
        <taxon>Eukaryota</taxon>
        <taxon>Fungi</taxon>
        <taxon>Fungi incertae sedis</taxon>
        <taxon>Chytridiomycota</taxon>
        <taxon>Chytridiomycota incertae sedis</taxon>
        <taxon>Chytridiomycetes</taxon>
        <taxon>Spizellomycetales</taxon>
        <taxon>Spizellomycetaceae</taxon>
        <taxon>Spizellomyces</taxon>
    </lineage>
</organism>
<feature type="domain" description="TFIIE beta" evidence="9">
    <location>
        <begin position="45"/>
        <end position="121"/>
    </location>
</feature>
<dbReference type="PANTHER" id="PTHR12716">
    <property type="entry name" value="TRANSCRIPTION INITIATION FACTOR IIE, BETA SUBUNIT"/>
    <property type="match status" value="1"/>
</dbReference>
<dbReference type="Pfam" id="PF02186">
    <property type="entry name" value="TFIIE_beta"/>
    <property type="match status" value="1"/>
</dbReference>
<dbReference type="AlphaFoldDB" id="A0A0L0HU53"/>
<evidence type="ECO:0000256" key="4">
    <source>
        <dbReference type="ARBA" id="ARBA00023163"/>
    </source>
</evidence>
<protein>
    <recommendedName>
        <fullName evidence="7">Transcription initiation factor IIE subunit beta</fullName>
    </recommendedName>
</protein>
<evidence type="ECO:0000259" key="9">
    <source>
        <dbReference type="PROSITE" id="PS51351"/>
    </source>
</evidence>
<sequence length="259" mass="29376">MEESKAALKKRMLATPTITKQHITASHPPPPQSQAKRKLPPALAPPPPAIHADVATNTKVYTIINALREKGEALSEKEIMRLTAVHIGGTPGLREILRNNLKIEFIPQDKTYRYKPKYTIRSKEDLITLLQSHASQGGMEIKELLDSWSGLLGAVQELEKEGHVLVLKTKDQKPRIVYWNDKSLNLEMSKEFQNYWHEIQLPKESDLAKELERAGLKSMEVFVAPKPTDKPKESKRRSHKRIKLTNTHLEGLDILGPIK</sequence>
<evidence type="ECO:0000256" key="8">
    <source>
        <dbReference type="SAM" id="MobiDB-lite"/>
    </source>
</evidence>
<evidence type="ECO:0000256" key="1">
    <source>
        <dbReference type="ARBA" id="ARBA00004123"/>
    </source>
</evidence>
<dbReference type="InterPro" id="IPR054600">
    <property type="entry name" value="TFA2_E-tether"/>
</dbReference>
<evidence type="ECO:0000256" key="7">
    <source>
        <dbReference type="PIRNR" id="PIRNR016398"/>
    </source>
</evidence>
<evidence type="ECO:0000256" key="5">
    <source>
        <dbReference type="ARBA" id="ARBA00023242"/>
    </source>
</evidence>
<reference evidence="10 11" key="1">
    <citation type="submission" date="2009-08" db="EMBL/GenBank/DDBJ databases">
        <title>The Genome Sequence of Spizellomyces punctatus strain DAOM BR117.</title>
        <authorList>
            <consortium name="The Broad Institute Genome Sequencing Platform"/>
            <person name="Russ C."/>
            <person name="Cuomo C."/>
            <person name="Shea T."/>
            <person name="Young S.K."/>
            <person name="Zeng Q."/>
            <person name="Koehrsen M."/>
            <person name="Haas B."/>
            <person name="Borodovsky M."/>
            <person name="Guigo R."/>
            <person name="Alvarado L."/>
            <person name="Berlin A."/>
            <person name="Bochicchio J."/>
            <person name="Borenstein D."/>
            <person name="Chapman S."/>
            <person name="Chen Z."/>
            <person name="Engels R."/>
            <person name="Freedman E."/>
            <person name="Gellesch M."/>
            <person name="Goldberg J."/>
            <person name="Griggs A."/>
            <person name="Gujja S."/>
            <person name="Heiman D."/>
            <person name="Hepburn T."/>
            <person name="Howarth C."/>
            <person name="Jen D."/>
            <person name="Larson L."/>
            <person name="Lewis B."/>
            <person name="Mehta T."/>
            <person name="Park D."/>
            <person name="Pearson M."/>
            <person name="Roberts A."/>
            <person name="Saif S."/>
            <person name="Shenoy N."/>
            <person name="Sisk P."/>
            <person name="Stolte C."/>
            <person name="Sykes S."/>
            <person name="Thomson T."/>
            <person name="Walk T."/>
            <person name="White J."/>
            <person name="Yandava C."/>
            <person name="Burger G."/>
            <person name="Gray M.W."/>
            <person name="Holland P.W.H."/>
            <person name="King N."/>
            <person name="Lang F.B.F."/>
            <person name="Roger A.J."/>
            <person name="Ruiz-Trillo I."/>
            <person name="Lander E."/>
            <person name="Nusbaum C."/>
        </authorList>
    </citation>
    <scope>NUCLEOTIDE SEQUENCE [LARGE SCALE GENOMIC DNA]</scope>
    <source>
        <strain evidence="10 11">DAOM BR117</strain>
    </source>
</reference>
<dbReference type="VEuPathDB" id="FungiDB:SPPG_00345"/>
<dbReference type="STRING" id="645134.A0A0L0HU53"/>
<evidence type="ECO:0000313" key="10">
    <source>
        <dbReference type="EMBL" id="KND04628.1"/>
    </source>
</evidence>
<evidence type="ECO:0000256" key="3">
    <source>
        <dbReference type="ARBA" id="ARBA00023125"/>
    </source>
</evidence>
<keyword evidence="2 7" id="KW-0805">Transcription regulation</keyword>
<dbReference type="GO" id="GO:0006367">
    <property type="term" value="P:transcription initiation at RNA polymerase II promoter"/>
    <property type="evidence" value="ECO:0007669"/>
    <property type="project" value="UniProtKB-UniRule"/>
</dbReference>
<dbReference type="InterPro" id="IPR003166">
    <property type="entry name" value="TFIIE_bsu_DNA-bd"/>
</dbReference>
<name>A0A0L0HU53_SPIPD</name>
<keyword evidence="4 7" id="KW-0804">Transcription</keyword>
<dbReference type="GO" id="GO:0005673">
    <property type="term" value="C:transcription factor TFIIE complex"/>
    <property type="evidence" value="ECO:0007669"/>
    <property type="project" value="UniProtKB-UniRule"/>
</dbReference>
<dbReference type="EMBL" id="KQ257450">
    <property type="protein sequence ID" value="KND04628.1"/>
    <property type="molecule type" value="Genomic_DNA"/>
</dbReference>
<proteinExistence type="inferred from homology"/>
<dbReference type="GO" id="GO:0001097">
    <property type="term" value="F:TFIIH-class transcription factor complex binding"/>
    <property type="evidence" value="ECO:0007669"/>
    <property type="project" value="TreeGrafter"/>
</dbReference>
<dbReference type="PROSITE" id="PS51351">
    <property type="entry name" value="TFIIE_BETA_C"/>
    <property type="match status" value="1"/>
</dbReference>
<dbReference type="GeneID" id="27684078"/>
<dbReference type="OMA" id="RTKKDNH"/>
<comment type="function">
    <text evidence="6 7">Recruits TFIIH to the initiation complex and stimulates the RNA polymerase II C-terminal domain kinase and DNA-dependent ATPase activities of TFIIH. Both TFIIH and TFIIE are required for promoter clearance by RNA polymerase.</text>
</comment>
<keyword evidence="3 7" id="KW-0238">DNA-binding</keyword>
<gene>
    <name evidence="10" type="ORF">SPPG_00345</name>
</gene>
<dbReference type="Pfam" id="PF18121">
    <property type="entry name" value="TFA2_Winged_2"/>
    <property type="match status" value="1"/>
</dbReference>
<dbReference type="Pfam" id="PF22254">
    <property type="entry name" value="TFA2_E-tether"/>
    <property type="match status" value="1"/>
</dbReference>
<dbReference type="RefSeq" id="XP_016612667.1">
    <property type="nucleotide sequence ID" value="XM_016748673.1"/>
</dbReference>
<comment type="subunit">
    <text evidence="7">Tetramer of two alpha and two beta chains.</text>
</comment>
<evidence type="ECO:0000313" key="11">
    <source>
        <dbReference type="Proteomes" id="UP000053201"/>
    </source>
</evidence>
<dbReference type="eggNOG" id="KOG3095">
    <property type="taxonomic scope" value="Eukaryota"/>
</dbReference>
<comment type="similarity">
    <text evidence="7">Belongs to the TFIIE beta subunit family.</text>
</comment>
<feature type="region of interest" description="Disordered" evidence="8">
    <location>
        <begin position="1"/>
        <end position="51"/>
    </location>
</feature>
<dbReference type="GO" id="GO:0003677">
    <property type="term" value="F:DNA binding"/>
    <property type="evidence" value="ECO:0007669"/>
    <property type="project" value="UniProtKB-UniRule"/>
</dbReference>
<dbReference type="Proteomes" id="UP000053201">
    <property type="component" value="Unassembled WGS sequence"/>
</dbReference>
<dbReference type="PIRSF" id="PIRSF016398">
    <property type="entry name" value="TFIIE-beta"/>
    <property type="match status" value="1"/>
</dbReference>
<evidence type="ECO:0000256" key="2">
    <source>
        <dbReference type="ARBA" id="ARBA00023015"/>
    </source>
</evidence>
<dbReference type="PANTHER" id="PTHR12716:SF8">
    <property type="entry name" value="TRANSCRIPTION INITIATION FACTOR IIE SUBUNIT BETA"/>
    <property type="match status" value="1"/>
</dbReference>
<dbReference type="InParanoid" id="A0A0L0HU53"/>
<keyword evidence="5 7" id="KW-0539">Nucleus</keyword>
<dbReference type="OrthoDB" id="3907302at2759"/>
<accession>A0A0L0HU53</accession>
<keyword evidence="11" id="KW-1185">Reference proteome</keyword>
<dbReference type="InterPro" id="IPR040501">
    <property type="entry name" value="TFA2_Winged_2"/>
</dbReference>
<dbReference type="FunCoup" id="A0A0L0HU53">
    <property type="interactions" value="412"/>
</dbReference>
<comment type="subcellular location">
    <subcellularLocation>
        <location evidence="1 7">Nucleus</location>
    </subcellularLocation>
</comment>
<dbReference type="InterPro" id="IPR016656">
    <property type="entry name" value="TFIIE-bsu"/>
</dbReference>